<dbReference type="PANTHER" id="PTHR10218">
    <property type="entry name" value="GTP-BINDING PROTEIN ALPHA SUBUNIT"/>
    <property type="match status" value="1"/>
</dbReference>
<dbReference type="InterPro" id="IPR027417">
    <property type="entry name" value="P-loop_NTPase"/>
</dbReference>
<dbReference type="GO" id="GO:0003924">
    <property type="term" value="F:GTPase activity"/>
    <property type="evidence" value="ECO:0007669"/>
    <property type="project" value="InterPro"/>
</dbReference>
<accession>A0AAE1BPP0</accession>
<name>A0AAE1BPP0_PETCI</name>
<keyword evidence="5" id="KW-0479">Metal-binding</keyword>
<dbReference type="SMART" id="SM00173">
    <property type="entry name" value="RAS"/>
    <property type="match status" value="1"/>
</dbReference>
<dbReference type="Pfam" id="PF00071">
    <property type="entry name" value="Ras"/>
    <property type="match status" value="1"/>
</dbReference>
<evidence type="ECO:0000256" key="6">
    <source>
        <dbReference type="SAM" id="MobiDB-lite"/>
    </source>
</evidence>
<dbReference type="SUPFAM" id="SSF52540">
    <property type="entry name" value="P-loop containing nucleoside triphosphate hydrolases"/>
    <property type="match status" value="2"/>
</dbReference>
<feature type="binding site" evidence="5">
    <location>
        <position position="60"/>
    </location>
    <ligand>
        <name>Mg(2+)</name>
        <dbReference type="ChEBI" id="CHEBI:18420"/>
    </ligand>
</feature>
<dbReference type="SMART" id="SM00275">
    <property type="entry name" value="G_alpha"/>
    <property type="match status" value="1"/>
</dbReference>
<dbReference type="NCBIfam" id="TIGR00231">
    <property type="entry name" value="small_GTP"/>
    <property type="match status" value="1"/>
</dbReference>
<feature type="binding site" evidence="4">
    <location>
        <position position="246"/>
    </location>
    <ligand>
        <name>GTP</name>
        <dbReference type="ChEBI" id="CHEBI:37565"/>
    </ligand>
</feature>
<keyword evidence="1 4" id="KW-0547">Nucleotide-binding</keyword>
<dbReference type="GO" id="GO:0005834">
    <property type="term" value="C:heterotrimeric G-protein complex"/>
    <property type="evidence" value="ECO:0007669"/>
    <property type="project" value="TreeGrafter"/>
</dbReference>
<dbReference type="PROSITE" id="PS51421">
    <property type="entry name" value="RAS"/>
    <property type="match status" value="1"/>
</dbReference>
<dbReference type="FunFam" id="3.40.50.300:FF:001149">
    <property type="entry name" value="Rab40, isoform A"/>
    <property type="match status" value="1"/>
</dbReference>
<dbReference type="InterPro" id="IPR005225">
    <property type="entry name" value="Small_GTP-bd"/>
</dbReference>
<evidence type="ECO:0000256" key="3">
    <source>
        <dbReference type="ARBA" id="ARBA00023224"/>
    </source>
</evidence>
<dbReference type="AlphaFoldDB" id="A0AAE1BPP0"/>
<evidence type="ECO:0000256" key="5">
    <source>
        <dbReference type="PIRSR" id="PIRSR601019-2"/>
    </source>
</evidence>
<dbReference type="SMART" id="SM00177">
    <property type="entry name" value="ARF"/>
    <property type="match status" value="1"/>
</dbReference>
<gene>
    <name evidence="7" type="ORF">Pcinc_038859</name>
</gene>
<keyword evidence="8" id="KW-1185">Reference proteome</keyword>
<feature type="non-terminal residue" evidence="7">
    <location>
        <position position="1"/>
    </location>
</feature>
<dbReference type="CDD" id="cd00066">
    <property type="entry name" value="G-alpha"/>
    <property type="match status" value="1"/>
</dbReference>
<keyword evidence="3" id="KW-0807">Transducer</keyword>
<dbReference type="InterPro" id="IPR011025">
    <property type="entry name" value="GproteinA_insert"/>
</dbReference>
<organism evidence="7 8">
    <name type="scientific">Petrolisthes cinctipes</name>
    <name type="common">Flat porcelain crab</name>
    <dbReference type="NCBI Taxonomy" id="88211"/>
    <lineage>
        <taxon>Eukaryota</taxon>
        <taxon>Metazoa</taxon>
        <taxon>Ecdysozoa</taxon>
        <taxon>Arthropoda</taxon>
        <taxon>Crustacea</taxon>
        <taxon>Multicrustacea</taxon>
        <taxon>Malacostraca</taxon>
        <taxon>Eumalacostraca</taxon>
        <taxon>Eucarida</taxon>
        <taxon>Decapoda</taxon>
        <taxon>Pleocyemata</taxon>
        <taxon>Anomura</taxon>
        <taxon>Galatheoidea</taxon>
        <taxon>Porcellanidae</taxon>
        <taxon>Petrolisthes</taxon>
    </lineage>
</organism>
<dbReference type="InterPro" id="IPR001019">
    <property type="entry name" value="Gprotein_alpha_su"/>
</dbReference>
<dbReference type="GO" id="GO:0007606">
    <property type="term" value="P:sensory perception of chemical stimulus"/>
    <property type="evidence" value="ECO:0007669"/>
    <property type="project" value="TreeGrafter"/>
</dbReference>
<reference evidence="7" key="1">
    <citation type="submission" date="2023-10" db="EMBL/GenBank/DDBJ databases">
        <title>Genome assemblies of two species of porcelain crab, Petrolisthes cinctipes and Petrolisthes manimaculis (Anomura: Porcellanidae).</title>
        <authorList>
            <person name="Angst P."/>
        </authorList>
    </citation>
    <scope>NUCLEOTIDE SEQUENCE</scope>
    <source>
        <strain evidence="7">PB745_01</strain>
        <tissue evidence="7">Gill</tissue>
    </source>
</reference>
<dbReference type="SMART" id="SM00176">
    <property type="entry name" value="RAN"/>
    <property type="match status" value="1"/>
</dbReference>
<feature type="region of interest" description="Disordered" evidence="6">
    <location>
        <begin position="455"/>
        <end position="484"/>
    </location>
</feature>
<dbReference type="GO" id="GO:0007191">
    <property type="term" value="P:adenylate cyclase-activating dopamine receptor signaling pathway"/>
    <property type="evidence" value="ECO:0007669"/>
    <property type="project" value="TreeGrafter"/>
</dbReference>
<evidence type="ECO:0000256" key="1">
    <source>
        <dbReference type="ARBA" id="ARBA00022741"/>
    </source>
</evidence>
<dbReference type="GO" id="GO:0005525">
    <property type="term" value="F:GTP binding"/>
    <property type="evidence" value="ECO:0007669"/>
    <property type="project" value="UniProtKB-KW"/>
</dbReference>
<feature type="binding site" evidence="4">
    <location>
        <begin position="87"/>
        <end position="91"/>
    </location>
    <ligand>
        <name>GTP</name>
        <dbReference type="ChEBI" id="CHEBI:37565"/>
    </ligand>
</feature>
<dbReference type="InterPro" id="IPR001806">
    <property type="entry name" value="Small_GTPase"/>
</dbReference>
<evidence type="ECO:0008006" key="9">
    <source>
        <dbReference type="Google" id="ProtNLM"/>
    </source>
</evidence>
<dbReference type="GO" id="GO:0005737">
    <property type="term" value="C:cytoplasm"/>
    <property type="evidence" value="ECO:0007669"/>
    <property type="project" value="TreeGrafter"/>
</dbReference>
<dbReference type="SMART" id="SM00175">
    <property type="entry name" value="RAB"/>
    <property type="match status" value="1"/>
</dbReference>
<dbReference type="Pfam" id="PF00503">
    <property type="entry name" value="G-alpha"/>
    <property type="match status" value="1"/>
</dbReference>
<keyword evidence="2 4" id="KW-0342">GTP-binding</keyword>
<dbReference type="EMBL" id="JAWQEG010006491">
    <property type="protein sequence ID" value="KAK3854677.1"/>
    <property type="molecule type" value="Genomic_DNA"/>
</dbReference>
<dbReference type="Proteomes" id="UP001286313">
    <property type="component" value="Unassembled WGS sequence"/>
</dbReference>
<dbReference type="SUPFAM" id="SSF47895">
    <property type="entry name" value="Transducin (alpha subunit), insertion domain"/>
    <property type="match status" value="1"/>
</dbReference>
<sequence>EFYEHTRRLWQDEGIKKVYSQKHKFPLIDCTSYFLDRVENVMQEDYDPTVQDILHSRRRTTEIQKIEFEIRVPKRYGGGALTFWMFDVGGQPIERKKWIQVFDGIQSVLFLVSASCFDLKVREDETTNRLQESIDVFRSVWHSRFLKNTGFIVFLNKQDILKEKVVEQGKRIQDHFPEYANYKLQTDDKVVDENEEYLRTRCFIREKFREVSRAVVSRQKRILAPGLAALEDEEVPRDCYCHFTTATDTNNVKLVFEDVHVMTMSSSNSSKDYDYLIKFLALGDSGVGKTSFLYQYTEGVFQQQFISTVGIDFREKRLIYRNEGGGRPQGVHLQLWDTAGQEKFRSLTTAFYRDAMGFLLLFDLTNEQSFLDIRSWLEQLKTHAYCENPDIILCGNKIDLADQRVVSEIRAKEVAEKFGLSYIETSAASGQNVEVAVTCLLDAVMKRMEVAVDSSRLPGRRGRPKGLLRNEADEAEEPNAQCSC</sequence>
<dbReference type="SMART" id="SM00174">
    <property type="entry name" value="RHO"/>
    <property type="match status" value="1"/>
</dbReference>
<dbReference type="FunFam" id="3.40.50.300:FF:000720">
    <property type="entry name" value="Guanine nucleotide-binding protein G(k) subunit alpha"/>
    <property type="match status" value="1"/>
</dbReference>
<dbReference type="PANTHER" id="PTHR10218:SF367">
    <property type="entry name" value="GUANINE NUCLEOTIDE-BINDING PROTEIN G(F) SUBUNIT ALPHA"/>
    <property type="match status" value="1"/>
</dbReference>
<evidence type="ECO:0000256" key="2">
    <source>
        <dbReference type="ARBA" id="ARBA00023134"/>
    </source>
</evidence>
<dbReference type="Gene3D" id="1.10.400.10">
    <property type="entry name" value="GI Alpha 1, domain 2-like"/>
    <property type="match status" value="1"/>
</dbReference>
<feature type="binding site" evidence="4">
    <location>
        <begin position="54"/>
        <end position="60"/>
    </location>
    <ligand>
        <name>GTP</name>
        <dbReference type="ChEBI" id="CHEBI:37565"/>
    </ligand>
</feature>
<dbReference type="PROSITE" id="PS51419">
    <property type="entry name" value="RAB"/>
    <property type="match status" value="1"/>
</dbReference>
<dbReference type="PROSITE" id="PS51420">
    <property type="entry name" value="RHO"/>
    <property type="match status" value="1"/>
</dbReference>
<proteinExistence type="predicted"/>
<dbReference type="Gene3D" id="3.40.50.300">
    <property type="entry name" value="P-loop containing nucleotide triphosphate hydrolases"/>
    <property type="match status" value="2"/>
</dbReference>
<keyword evidence="5" id="KW-0460">Magnesium</keyword>
<evidence type="ECO:0000256" key="4">
    <source>
        <dbReference type="PIRSR" id="PIRSR601019-1"/>
    </source>
</evidence>
<protein>
    <recommendedName>
        <fullName evidence="9">Ras-related protein Rab-27A</fullName>
    </recommendedName>
</protein>
<dbReference type="PROSITE" id="PS51882">
    <property type="entry name" value="G_ALPHA"/>
    <property type="match status" value="1"/>
</dbReference>
<evidence type="ECO:0000313" key="7">
    <source>
        <dbReference type="EMBL" id="KAK3854677.1"/>
    </source>
</evidence>
<dbReference type="PRINTS" id="PR00449">
    <property type="entry name" value="RASTRNSFRMNG"/>
</dbReference>
<comment type="caution">
    <text evidence="7">The sequence shown here is derived from an EMBL/GenBank/DDBJ whole genome shotgun (WGS) entry which is preliminary data.</text>
</comment>
<feature type="binding site" evidence="4">
    <location>
        <begin position="156"/>
        <end position="159"/>
    </location>
    <ligand>
        <name>GTP</name>
        <dbReference type="ChEBI" id="CHEBI:37565"/>
    </ligand>
</feature>
<dbReference type="GO" id="GO:0001664">
    <property type="term" value="F:G protein-coupled receptor binding"/>
    <property type="evidence" value="ECO:0007669"/>
    <property type="project" value="TreeGrafter"/>
</dbReference>
<dbReference type="GO" id="GO:0031683">
    <property type="term" value="F:G-protein beta/gamma-subunit complex binding"/>
    <property type="evidence" value="ECO:0007669"/>
    <property type="project" value="InterPro"/>
</dbReference>
<dbReference type="GO" id="GO:0046872">
    <property type="term" value="F:metal ion binding"/>
    <property type="evidence" value="ECO:0007669"/>
    <property type="project" value="UniProtKB-KW"/>
</dbReference>
<evidence type="ECO:0000313" key="8">
    <source>
        <dbReference type="Proteomes" id="UP001286313"/>
    </source>
</evidence>